<sequence length="307" mass="34638">MNNFFNLKIAVLIFVVFSKVSAQADAKLSSYFFTPMTYNPAYAGSYEGISLSGVYSSQWVGFEGAPTTLVFSGHGTFINSHTGMGLDVINDEIGASKETSVTGNYSYHFNLNSKWKIALGIKAGVNSYTLDYNLLAIENPEEYSGFSGTVNNMNFNFGTGFYIHDDKFFVGLGIPNILAEKNRNDQVYVLSNNNKYYITSGYKFEMSEYVSLQPTIMTRLSKGESQSTMFALNSIWSEKFYASLNFEPSVSVGSFIGVRFLEKYMIGYSYDASINSFSRYNDGSHSFFVNFRLEDFWKRERCSCYSF</sequence>
<evidence type="ECO:0000313" key="2">
    <source>
        <dbReference type="EMBL" id="GGF01176.1"/>
    </source>
</evidence>
<dbReference type="NCBIfam" id="TIGR03519">
    <property type="entry name" value="T9SS_PorP_fam"/>
    <property type="match status" value="1"/>
</dbReference>
<gene>
    <name evidence="2" type="ORF">GCM10011518_08250</name>
</gene>
<accession>A0ABQ1TQ76</accession>
<feature type="signal peptide" evidence="1">
    <location>
        <begin position="1"/>
        <end position="24"/>
    </location>
</feature>
<dbReference type="EMBL" id="BMKP01000001">
    <property type="protein sequence ID" value="GGF01176.1"/>
    <property type="molecule type" value="Genomic_DNA"/>
</dbReference>
<dbReference type="Pfam" id="PF11751">
    <property type="entry name" value="PorP_SprF"/>
    <property type="match status" value="1"/>
</dbReference>
<name>A0ABQ1TQ76_9FLAO</name>
<dbReference type="RefSeq" id="WP_163391692.1">
    <property type="nucleotide sequence ID" value="NZ_BMKP01000001.1"/>
</dbReference>
<feature type="chain" id="PRO_5046337364" evidence="1">
    <location>
        <begin position="25"/>
        <end position="307"/>
    </location>
</feature>
<reference evidence="3" key="1">
    <citation type="journal article" date="2019" name="Int. J. Syst. Evol. Microbiol.">
        <title>The Global Catalogue of Microorganisms (GCM) 10K type strain sequencing project: providing services to taxonomists for standard genome sequencing and annotation.</title>
        <authorList>
            <consortium name="The Broad Institute Genomics Platform"/>
            <consortium name="The Broad Institute Genome Sequencing Center for Infectious Disease"/>
            <person name="Wu L."/>
            <person name="Ma J."/>
        </authorList>
    </citation>
    <scope>NUCLEOTIDE SEQUENCE [LARGE SCALE GENOMIC DNA]</scope>
    <source>
        <strain evidence="3">CGMCC 1.16060</strain>
    </source>
</reference>
<keyword evidence="3" id="KW-1185">Reference proteome</keyword>
<dbReference type="Proteomes" id="UP000655016">
    <property type="component" value="Unassembled WGS sequence"/>
</dbReference>
<evidence type="ECO:0000313" key="3">
    <source>
        <dbReference type="Proteomes" id="UP000655016"/>
    </source>
</evidence>
<protein>
    <submittedName>
        <fullName evidence="2">Membrane protein</fullName>
    </submittedName>
</protein>
<evidence type="ECO:0000256" key="1">
    <source>
        <dbReference type="SAM" id="SignalP"/>
    </source>
</evidence>
<keyword evidence="1" id="KW-0732">Signal</keyword>
<comment type="caution">
    <text evidence="2">The sequence shown here is derived from an EMBL/GenBank/DDBJ whole genome shotgun (WGS) entry which is preliminary data.</text>
</comment>
<dbReference type="InterPro" id="IPR019861">
    <property type="entry name" value="PorP/SprF_Bacteroidetes"/>
</dbReference>
<proteinExistence type="predicted"/>
<organism evidence="2 3">
    <name type="scientific">Flavobacterium limi</name>
    <dbReference type="NCBI Taxonomy" id="2045105"/>
    <lineage>
        <taxon>Bacteria</taxon>
        <taxon>Pseudomonadati</taxon>
        <taxon>Bacteroidota</taxon>
        <taxon>Flavobacteriia</taxon>
        <taxon>Flavobacteriales</taxon>
        <taxon>Flavobacteriaceae</taxon>
        <taxon>Flavobacterium</taxon>
    </lineage>
</organism>